<dbReference type="OrthoDB" id="7697586at2759"/>
<feature type="compositionally biased region" description="Polar residues" evidence="1">
    <location>
        <begin position="66"/>
        <end position="75"/>
    </location>
</feature>
<dbReference type="GeneTree" id="ENSGT01040000242408"/>
<evidence type="ECO:0000313" key="2">
    <source>
        <dbReference type="Ensembl" id="ENSSVLP00005019471.1"/>
    </source>
</evidence>
<feature type="compositionally biased region" description="Polar residues" evidence="1">
    <location>
        <begin position="34"/>
        <end position="48"/>
    </location>
</feature>
<evidence type="ECO:0000256" key="1">
    <source>
        <dbReference type="SAM" id="MobiDB-lite"/>
    </source>
</evidence>
<dbReference type="Proteomes" id="UP000694564">
    <property type="component" value="Unassembled WGS sequence"/>
</dbReference>
<dbReference type="AlphaFoldDB" id="A0A8D2D4X7"/>
<evidence type="ECO:0000313" key="3">
    <source>
        <dbReference type="Proteomes" id="UP000694564"/>
    </source>
</evidence>
<feature type="region of interest" description="Disordered" evidence="1">
    <location>
        <begin position="1"/>
        <end position="91"/>
    </location>
</feature>
<dbReference type="Ensembl" id="ENSSVLT00005021697.1">
    <property type="protein sequence ID" value="ENSSVLP00005019471.1"/>
    <property type="gene ID" value="ENSSVLG00005015621.1"/>
</dbReference>
<reference evidence="2" key="2">
    <citation type="submission" date="2025-09" db="UniProtKB">
        <authorList>
            <consortium name="Ensembl"/>
        </authorList>
    </citation>
    <scope>IDENTIFICATION</scope>
</reference>
<accession>A0A8D2D4X7</accession>
<name>A0A8D2D4X7_SCIVU</name>
<keyword evidence="3" id="KW-1185">Reference proteome</keyword>
<feature type="compositionally biased region" description="Basic and acidic residues" evidence="1">
    <location>
        <begin position="1"/>
        <end position="13"/>
    </location>
</feature>
<reference evidence="2" key="1">
    <citation type="submission" date="2025-08" db="UniProtKB">
        <authorList>
            <consortium name="Ensembl"/>
        </authorList>
    </citation>
    <scope>IDENTIFICATION</scope>
</reference>
<proteinExistence type="predicted"/>
<sequence>MQNKTKKEKEPPKPGKSGKSSKEGQDMESEISSRKNSLVAVQSSTSSKIKVPFPQPIVKKDKRQNFSRFSTSNNRELQKPPSFNDVPPADQENWQPPCQHTSGFCGKCTVCSIPVSYYRQCFLGPIHRQ</sequence>
<protein>
    <submittedName>
        <fullName evidence="2">Uncharacterized protein</fullName>
    </submittedName>
</protein>
<organism evidence="2 3">
    <name type="scientific">Sciurus vulgaris</name>
    <name type="common">Eurasian red squirrel</name>
    <dbReference type="NCBI Taxonomy" id="55149"/>
    <lineage>
        <taxon>Eukaryota</taxon>
        <taxon>Metazoa</taxon>
        <taxon>Chordata</taxon>
        <taxon>Craniata</taxon>
        <taxon>Vertebrata</taxon>
        <taxon>Euteleostomi</taxon>
        <taxon>Mammalia</taxon>
        <taxon>Eutheria</taxon>
        <taxon>Euarchontoglires</taxon>
        <taxon>Glires</taxon>
        <taxon>Rodentia</taxon>
        <taxon>Sciuromorpha</taxon>
        <taxon>Sciuridae</taxon>
        <taxon>Sciurinae</taxon>
        <taxon>Sciurini</taxon>
        <taxon>Sciurus</taxon>
    </lineage>
</organism>